<comment type="caution">
    <text evidence="3">The sequence shown here is derived from an EMBL/GenBank/DDBJ whole genome shotgun (WGS) entry which is preliminary data.</text>
</comment>
<dbReference type="SUPFAM" id="SSF88697">
    <property type="entry name" value="PUA domain-like"/>
    <property type="match status" value="1"/>
</dbReference>
<organism evidence="3">
    <name type="scientific">Listeria monocytogenes</name>
    <dbReference type="NCBI Taxonomy" id="1639"/>
    <lineage>
        <taxon>Bacteria</taxon>
        <taxon>Bacillati</taxon>
        <taxon>Bacillota</taxon>
        <taxon>Bacilli</taxon>
        <taxon>Bacillales</taxon>
        <taxon>Listeriaceae</taxon>
        <taxon>Listeria</taxon>
    </lineage>
</organism>
<dbReference type="CDD" id="cd21132">
    <property type="entry name" value="EVE-like"/>
    <property type="match status" value="1"/>
</dbReference>
<gene>
    <name evidence="3" type="ORF">IP987_002721</name>
</gene>
<reference evidence="3" key="1">
    <citation type="journal article" date="2018" name="Genome Biol.">
        <title>SKESA: strategic k-mer extension for scrupulous assemblies.</title>
        <authorList>
            <person name="Souvorov A."/>
            <person name="Agarwala R."/>
            <person name="Lipman D.J."/>
        </authorList>
    </citation>
    <scope>NUCLEOTIDE SEQUENCE</scope>
    <source>
        <strain evidence="3">SFBRL218_S4</strain>
    </source>
</reference>
<dbReference type="AlphaFoldDB" id="A0A8H9JTP6"/>
<dbReference type="NCBIfam" id="NF002616">
    <property type="entry name" value="PRK02268.1-2"/>
    <property type="match status" value="1"/>
</dbReference>
<name>A0A8H9JTP6_LISMN</name>
<dbReference type="RefSeq" id="WP_120139067.1">
    <property type="nucleotide sequence ID" value="NZ_QXKL01000009.1"/>
</dbReference>
<protein>
    <recommendedName>
        <fullName evidence="1">UPF0310 protein IP987_002721</fullName>
    </recommendedName>
</protein>
<dbReference type="HAMAP" id="MF_00771">
    <property type="entry name" value="UPF0310"/>
    <property type="match status" value="1"/>
</dbReference>
<dbReference type="InterPro" id="IPR022996">
    <property type="entry name" value="UPF0310"/>
</dbReference>
<evidence type="ECO:0000259" key="2">
    <source>
        <dbReference type="Pfam" id="PF01878"/>
    </source>
</evidence>
<dbReference type="Gene3D" id="3.10.590.10">
    <property type="entry name" value="ph1033 like domains"/>
    <property type="match status" value="1"/>
</dbReference>
<dbReference type="Proteomes" id="UP000853596">
    <property type="component" value="Unassembled WGS sequence"/>
</dbReference>
<evidence type="ECO:0000313" key="3">
    <source>
        <dbReference type="EMBL" id="HAO5923502.1"/>
    </source>
</evidence>
<accession>A0A8H9JTP6</accession>
<dbReference type="Pfam" id="PF01878">
    <property type="entry name" value="EVE"/>
    <property type="match status" value="1"/>
</dbReference>
<dbReference type="InterPro" id="IPR015947">
    <property type="entry name" value="PUA-like_sf"/>
</dbReference>
<evidence type="ECO:0000256" key="1">
    <source>
        <dbReference type="HAMAP-Rule" id="MF_00771"/>
    </source>
</evidence>
<dbReference type="EMBL" id="DABXZF010000045">
    <property type="protein sequence ID" value="HAO5923502.1"/>
    <property type="molecule type" value="Genomic_DNA"/>
</dbReference>
<sequence length="145" mass="17138">MKRRYWIGVASLNHVQISVSEGFSQVCHGKKQPLQRMKKNDVIFYYSPTIRLGSNDKCQCFTAMGRIRDDKVYQVEVSSDFVPFRRHVEFYLDIQHAPIHNLISQLDFIENKVKYGEKFRFGLFEVSKKDAITIWNEMKVNKEQV</sequence>
<comment type="similarity">
    <text evidence="1">Belongs to the UPF0310 family.</text>
</comment>
<feature type="domain" description="EVE" evidence="2">
    <location>
        <begin position="4"/>
        <end position="134"/>
    </location>
</feature>
<dbReference type="InterPro" id="IPR002740">
    <property type="entry name" value="EVE_domain"/>
</dbReference>
<reference evidence="3" key="2">
    <citation type="submission" date="2020-10" db="EMBL/GenBank/DDBJ databases">
        <authorList>
            <consortium name="NCBI Pathogen Detection Project"/>
        </authorList>
    </citation>
    <scope>NUCLEOTIDE SEQUENCE</scope>
    <source>
        <strain evidence="3">SFBRL218_S4</strain>
    </source>
</reference>
<proteinExistence type="inferred from homology"/>